<name>A0ABW3L4C0_9BACI</name>
<organism evidence="2 3">
    <name type="scientific">Thalassobacillus hwangdonensis</name>
    <dbReference type="NCBI Taxonomy" id="546108"/>
    <lineage>
        <taxon>Bacteria</taxon>
        <taxon>Bacillati</taxon>
        <taxon>Bacillota</taxon>
        <taxon>Bacilli</taxon>
        <taxon>Bacillales</taxon>
        <taxon>Bacillaceae</taxon>
        <taxon>Thalassobacillus</taxon>
    </lineage>
</organism>
<feature type="transmembrane region" description="Helical" evidence="1">
    <location>
        <begin position="44"/>
        <end position="62"/>
    </location>
</feature>
<sequence>MNFQPTQKNEAVSQWKPMIGFVLCIVLTAFTLWVAFYSEYSPKTLLVGIAVLAFSQAVIQLVQLKQLTDQT</sequence>
<evidence type="ECO:0000313" key="3">
    <source>
        <dbReference type="Proteomes" id="UP001596990"/>
    </source>
</evidence>
<accession>A0ABW3L4C0</accession>
<keyword evidence="3" id="KW-1185">Reference proteome</keyword>
<dbReference type="Proteomes" id="UP001596990">
    <property type="component" value="Unassembled WGS sequence"/>
</dbReference>
<dbReference type="PANTHER" id="PTHR36835:SF1">
    <property type="entry name" value="CYTOCHROME BO(3) UBIQUINOL OXIDASE SUBUNIT 4"/>
    <property type="match status" value="1"/>
</dbReference>
<proteinExistence type="predicted"/>
<dbReference type="PANTHER" id="PTHR36835">
    <property type="entry name" value="CYTOCHROME BO(3) UBIQUINOL OXIDASE SUBUNIT 4"/>
    <property type="match status" value="1"/>
</dbReference>
<feature type="transmembrane region" description="Helical" evidence="1">
    <location>
        <begin position="18"/>
        <end position="38"/>
    </location>
</feature>
<keyword evidence="1" id="KW-0812">Transmembrane</keyword>
<protein>
    <submittedName>
        <fullName evidence="2">Uncharacterized protein</fullName>
    </submittedName>
</protein>
<evidence type="ECO:0000313" key="2">
    <source>
        <dbReference type="EMBL" id="MFD1020344.1"/>
    </source>
</evidence>
<reference evidence="3" key="1">
    <citation type="journal article" date="2019" name="Int. J. Syst. Evol. Microbiol.">
        <title>The Global Catalogue of Microorganisms (GCM) 10K type strain sequencing project: providing services to taxonomists for standard genome sequencing and annotation.</title>
        <authorList>
            <consortium name="The Broad Institute Genomics Platform"/>
            <consortium name="The Broad Institute Genome Sequencing Center for Infectious Disease"/>
            <person name="Wu L."/>
            <person name="Ma J."/>
        </authorList>
    </citation>
    <scope>NUCLEOTIDE SEQUENCE [LARGE SCALE GENOMIC DNA]</scope>
    <source>
        <strain evidence="3">CCUG 56607</strain>
    </source>
</reference>
<keyword evidence="1" id="KW-0472">Membrane</keyword>
<dbReference type="EMBL" id="JBHTKL010000005">
    <property type="protein sequence ID" value="MFD1020344.1"/>
    <property type="molecule type" value="Genomic_DNA"/>
</dbReference>
<gene>
    <name evidence="2" type="ORF">ACFQ2J_14240</name>
</gene>
<evidence type="ECO:0000256" key="1">
    <source>
        <dbReference type="SAM" id="Phobius"/>
    </source>
</evidence>
<keyword evidence="1" id="KW-1133">Transmembrane helix</keyword>
<dbReference type="RefSeq" id="WP_386061783.1">
    <property type="nucleotide sequence ID" value="NZ_JBHTKL010000005.1"/>
</dbReference>
<comment type="caution">
    <text evidence="2">The sequence shown here is derived from an EMBL/GenBank/DDBJ whole genome shotgun (WGS) entry which is preliminary data.</text>
</comment>
<dbReference type="InterPro" id="IPR050968">
    <property type="entry name" value="Cytochrome_c_oxidase_bac_sub4"/>
</dbReference>